<feature type="region of interest" description="Disordered" evidence="1">
    <location>
        <begin position="1"/>
        <end position="25"/>
    </location>
</feature>
<organism evidence="3 4">
    <name type="scientific">Phlyctema vagabunda</name>
    <dbReference type="NCBI Taxonomy" id="108571"/>
    <lineage>
        <taxon>Eukaryota</taxon>
        <taxon>Fungi</taxon>
        <taxon>Dikarya</taxon>
        <taxon>Ascomycota</taxon>
        <taxon>Pezizomycotina</taxon>
        <taxon>Leotiomycetes</taxon>
        <taxon>Helotiales</taxon>
        <taxon>Dermateaceae</taxon>
        <taxon>Phlyctema</taxon>
    </lineage>
</organism>
<feature type="transmembrane region" description="Helical" evidence="2">
    <location>
        <begin position="119"/>
        <end position="142"/>
    </location>
</feature>
<evidence type="ECO:0000313" key="3">
    <source>
        <dbReference type="EMBL" id="KAL3421865.1"/>
    </source>
</evidence>
<proteinExistence type="predicted"/>
<name>A0ABR4PF19_9HELO</name>
<feature type="region of interest" description="Disordered" evidence="1">
    <location>
        <begin position="235"/>
        <end position="292"/>
    </location>
</feature>
<keyword evidence="4" id="KW-1185">Reference proteome</keyword>
<keyword evidence="2" id="KW-0812">Transmembrane</keyword>
<gene>
    <name evidence="3" type="ORF">PVAG01_06021</name>
</gene>
<reference evidence="3 4" key="1">
    <citation type="submission" date="2024-06" db="EMBL/GenBank/DDBJ databases">
        <title>Complete genome of Phlyctema vagabunda strain 19-DSS-EL-015.</title>
        <authorList>
            <person name="Fiorenzani C."/>
        </authorList>
    </citation>
    <scope>NUCLEOTIDE SEQUENCE [LARGE SCALE GENOMIC DNA]</scope>
    <source>
        <strain evidence="3 4">19-DSS-EL-015</strain>
    </source>
</reference>
<evidence type="ECO:0000256" key="2">
    <source>
        <dbReference type="SAM" id="Phobius"/>
    </source>
</evidence>
<keyword evidence="2" id="KW-0472">Membrane</keyword>
<dbReference type="Proteomes" id="UP001629113">
    <property type="component" value="Unassembled WGS sequence"/>
</dbReference>
<sequence>MSFKRRGTAGSIGSVGSLPSKRGNDHMIMTHDEDEETGLMDAPPLYFEDGFSSPGSVQSPHGERFLVPTRTDSLSSGFPFPEKLYHFGVTNDEWFLFSTAIVNAAKTTFGDDFGAWSTAIAVGAVSCVGLLVLGPVAGYYAGKPLHRKAVAKKVREELMQDGQIRSILSQWNDGVFRQKGFQAWIELPRLNGEDLPDDPADAGMSKSERKKEANRFKILIIPDGCAGIAPGVAVRVPKLSDPPTPRKKLSVDVGTPFTPLHGQSPSLRRKDSDSPYTPLETPSPLLRRKDSEGPQDFYFTYDLSSASTASFSPEARASVIGDDTIYTNMLAELESASR</sequence>
<comment type="caution">
    <text evidence="3">The sequence shown here is derived from an EMBL/GenBank/DDBJ whole genome shotgun (WGS) entry which is preliminary data.</text>
</comment>
<dbReference type="InterPro" id="IPR028018">
    <property type="entry name" value="DUF4646"/>
</dbReference>
<accession>A0ABR4PF19</accession>
<protein>
    <submittedName>
        <fullName evidence="3">Uncharacterized protein</fullName>
    </submittedName>
</protein>
<keyword evidence="2" id="KW-1133">Transmembrane helix</keyword>
<evidence type="ECO:0000256" key="1">
    <source>
        <dbReference type="SAM" id="MobiDB-lite"/>
    </source>
</evidence>
<evidence type="ECO:0000313" key="4">
    <source>
        <dbReference type="Proteomes" id="UP001629113"/>
    </source>
</evidence>
<dbReference type="Pfam" id="PF15496">
    <property type="entry name" value="DUF4646"/>
    <property type="match status" value="1"/>
</dbReference>
<dbReference type="EMBL" id="JBFCZG010000005">
    <property type="protein sequence ID" value="KAL3421865.1"/>
    <property type="molecule type" value="Genomic_DNA"/>
</dbReference>